<accession>A0ABT8IK80</accession>
<dbReference type="Pfam" id="PF16258">
    <property type="entry name" value="DUF4912"/>
    <property type="match status" value="1"/>
</dbReference>
<keyword evidence="2" id="KW-1185">Reference proteome</keyword>
<dbReference type="RefSeq" id="WP_301237882.1">
    <property type="nucleotide sequence ID" value="NZ_JANRHH010000020.1"/>
</dbReference>
<dbReference type="EMBL" id="JANRHH010000020">
    <property type="protein sequence ID" value="MDN4593167.1"/>
    <property type="molecule type" value="Genomic_DNA"/>
</dbReference>
<sequence length="241" mass="28545">MEETDFWLQIIRRLDQGENQAAIAQSFGWTRGQFRYRLRRFRERYQERLEAAAGPEPISALERKHVRFWMDESWTREGLPNRVVLMAKDPWTVFAYWTVAQWRKDMVSRHFEKSWSHLPLFLRLHDVTDLLFDGEHAHSRQELSVHPDADHWYFRHVTPGRQYLLDFGTYTDEGVFFTILRSNVAGTPSHNVHDAFQRFGPVTALYVGSEGRNGYYQGVSKEPKWANRFTGYSLVEEGEEK</sequence>
<evidence type="ECO:0000313" key="1">
    <source>
        <dbReference type="EMBL" id="MDN4593167.1"/>
    </source>
</evidence>
<comment type="caution">
    <text evidence="1">The sequence shown here is derived from an EMBL/GenBank/DDBJ whole genome shotgun (WGS) entry which is preliminary data.</text>
</comment>
<protein>
    <submittedName>
        <fullName evidence="1">DUF4912 domain-containing protein</fullName>
    </submittedName>
</protein>
<gene>
    <name evidence="1" type="ORF">NWF35_04500</name>
</gene>
<dbReference type="Proteomes" id="UP001174196">
    <property type="component" value="Unassembled WGS sequence"/>
</dbReference>
<dbReference type="InterPro" id="IPR032585">
    <property type="entry name" value="DUF4912"/>
</dbReference>
<proteinExistence type="predicted"/>
<evidence type="ECO:0000313" key="2">
    <source>
        <dbReference type="Proteomes" id="UP001174196"/>
    </source>
</evidence>
<reference evidence="1" key="1">
    <citation type="submission" date="2022-08" db="EMBL/GenBank/DDBJ databases">
        <title>Polycladomyces zharkentsis sp. nov., a novel thermophilic CMC and starch-degrading bacterium isolated from a geothermal spring in Kazakhstan.</title>
        <authorList>
            <person name="Mashzhan A."/>
            <person name="Kistaubaeva A."/>
            <person name="Javier-Lopez R."/>
            <person name="Birkeland N.-K."/>
        </authorList>
    </citation>
    <scope>NUCLEOTIDE SEQUENCE</scope>
    <source>
        <strain evidence="1">KSR 13</strain>
    </source>
</reference>
<name>A0ABT8IK80_9BACL</name>
<organism evidence="1 2">
    <name type="scientific">Polycladomyces subterraneus</name>
    <dbReference type="NCBI Taxonomy" id="1016997"/>
    <lineage>
        <taxon>Bacteria</taxon>
        <taxon>Bacillati</taxon>
        <taxon>Bacillota</taxon>
        <taxon>Bacilli</taxon>
        <taxon>Bacillales</taxon>
        <taxon>Thermoactinomycetaceae</taxon>
        <taxon>Polycladomyces</taxon>
    </lineage>
</organism>